<dbReference type="GO" id="GO:0032049">
    <property type="term" value="P:cardiolipin biosynthetic process"/>
    <property type="evidence" value="ECO:0007669"/>
    <property type="project" value="UniProtKB-ARBA"/>
</dbReference>
<dbReference type="Gene3D" id="3.30.870.10">
    <property type="entry name" value="Endonuclease Chain A"/>
    <property type="match status" value="2"/>
</dbReference>
<evidence type="ECO:0000313" key="2">
    <source>
        <dbReference type="EMBL" id="VEV98290.1"/>
    </source>
</evidence>
<sequence length="510" mass="56465">MKCIDKLIAPIIVVLVSACAQLPQLPANRPFESVSAPGSTTNLDQALESVEKQHLQASGFRLVADGYEAFALRSASAAIGERSIDVQTYIWHPDNTGAFIVNALLAAADRGVKVRILVDDMDAREEHLSFSAMAAHPNISVRFFNPFSARSGTFSKFTEMVANFERVNRRMHNKSWIVDNRIAFVGGRNIGDEYFGASDEVNFVDLGLVMVGPVVREASDSFDRYWNSSLSYPAGLLAPDHVNHDSLLALRHTLSGLKQSEEATQLADTLRRDPLVEKINLGNWRLHWTDQFRFLSDEPLKAFAADGVSDIYGQILAQAKGAKKALWILSPYFVPGPNGARVITELAKRGVDVRVITNSLASNDVVAAHSGYEKYRKRLLEAGVKIWELKPISAKRPRASLFGSSGASLHAKALVVDGHNVFVGSYNLDPRSNELNTEQGVLMRQGTVAEQLEALFRVQSDAQHAWRLELRDDQLHWTDGNIEHDSEPEAGIGRRVMSTILGWLPMERQL</sequence>
<accession>A0A653E6E2</accession>
<feature type="domain" description="PLD phosphodiesterase" evidence="1">
    <location>
        <begin position="167"/>
        <end position="194"/>
    </location>
</feature>
<dbReference type="PANTHER" id="PTHR21248">
    <property type="entry name" value="CARDIOLIPIN SYNTHASE"/>
    <property type="match status" value="1"/>
</dbReference>
<dbReference type="PROSITE" id="PS50035">
    <property type="entry name" value="PLD"/>
    <property type="match status" value="2"/>
</dbReference>
<organism evidence="2">
    <name type="scientific">Pseudomonas marincola</name>
    <dbReference type="NCBI Taxonomy" id="437900"/>
    <lineage>
        <taxon>Bacteria</taxon>
        <taxon>Pseudomonadati</taxon>
        <taxon>Pseudomonadota</taxon>
        <taxon>Gammaproteobacteria</taxon>
        <taxon>Pseudomonadales</taxon>
        <taxon>Pseudomonadaceae</taxon>
        <taxon>Pseudomonas</taxon>
    </lineage>
</organism>
<name>A0A653E6E2_9PSED</name>
<dbReference type="SUPFAM" id="SSF56024">
    <property type="entry name" value="Phospholipase D/nuclease"/>
    <property type="match status" value="2"/>
</dbReference>
<dbReference type="CDD" id="cd09113">
    <property type="entry name" value="PLDc_ymdC_like_2"/>
    <property type="match status" value="1"/>
</dbReference>
<feature type="domain" description="PLD phosphodiesterase" evidence="1">
    <location>
        <begin position="405"/>
        <end position="432"/>
    </location>
</feature>
<protein>
    <recommendedName>
        <fullName evidence="1">PLD phosphodiesterase domain-containing protein</fullName>
    </recommendedName>
</protein>
<dbReference type="AlphaFoldDB" id="A0A653E6E2"/>
<evidence type="ECO:0000259" key="1">
    <source>
        <dbReference type="PROSITE" id="PS50035"/>
    </source>
</evidence>
<dbReference type="Pfam" id="PF13091">
    <property type="entry name" value="PLDc_2"/>
    <property type="match status" value="2"/>
</dbReference>
<dbReference type="EMBL" id="LR215729">
    <property type="protein sequence ID" value="VEV98290.1"/>
    <property type="molecule type" value="Genomic_DNA"/>
</dbReference>
<dbReference type="CDD" id="cd09111">
    <property type="entry name" value="PLDc_ymdC_like_1"/>
    <property type="match status" value="1"/>
</dbReference>
<dbReference type="PROSITE" id="PS51257">
    <property type="entry name" value="PROKAR_LIPOPROTEIN"/>
    <property type="match status" value="1"/>
</dbReference>
<gene>
    <name evidence="2" type="ORF">PMYSY11_3246</name>
</gene>
<proteinExistence type="predicted"/>
<dbReference type="RefSeq" id="WP_150548833.1">
    <property type="nucleotide sequence ID" value="NZ_LR215729.2"/>
</dbReference>
<dbReference type="SMART" id="SM00155">
    <property type="entry name" value="PLDc"/>
    <property type="match status" value="2"/>
</dbReference>
<dbReference type="PANTHER" id="PTHR21248:SF12">
    <property type="entry name" value="CARDIOLIPIN SYNTHASE C"/>
    <property type="match status" value="1"/>
</dbReference>
<dbReference type="InterPro" id="IPR025202">
    <property type="entry name" value="PLD-like_dom"/>
</dbReference>
<dbReference type="InterPro" id="IPR001736">
    <property type="entry name" value="PLipase_D/transphosphatidylase"/>
</dbReference>
<dbReference type="GO" id="GO:0030572">
    <property type="term" value="F:phosphatidyltransferase activity"/>
    <property type="evidence" value="ECO:0007669"/>
    <property type="project" value="UniProtKB-ARBA"/>
</dbReference>
<reference evidence="2" key="1">
    <citation type="submission" date="2019-02" db="EMBL/GenBank/DDBJ databases">
        <authorList>
            <consortium name="Genoscope - CEA"/>
            <person name="William W."/>
        </authorList>
    </citation>
    <scope>NUCLEOTIDE SEQUENCE [LARGE SCALE GENOMIC DNA]</scope>
    <source>
        <strain evidence="2">YSy11</strain>
    </source>
</reference>